<reference evidence="3 4" key="1">
    <citation type="submission" date="2018-08" db="EMBL/GenBank/DDBJ databases">
        <title>Recombination of ecologically and evolutionarily significant loci maintains genetic cohesion in the Pseudomonas syringae species complex.</title>
        <authorList>
            <person name="Dillon M."/>
            <person name="Thakur S."/>
            <person name="Almeida R.N.D."/>
            <person name="Weir B.S."/>
            <person name="Guttman D.S."/>
        </authorList>
    </citation>
    <scope>NUCLEOTIDE SEQUENCE [LARGE SCALE GENOMIC DNA]</scope>
    <source>
        <strain evidence="3 4">ICMP 2821</strain>
    </source>
</reference>
<evidence type="ECO:0000313" key="3">
    <source>
        <dbReference type="EMBL" id="RMN17124.1"/>
    </source>
</evidence>
<accession>A0A3M3K1Y7</accession>
<evidence type="ECO:0000256" key="1">
    <source>
        <dbReference type="SAM" id="MobiDB-lite"/>
    </source>
</evidence>
<dbReference type="InterPro" id="IPR027417">
    <property type="entry name" value="P-loop_NTPase"/>
</dbReference>
<keyword evidence="2" id="KW-0812">Transmembrane</keyword>
<feature type="region of interest" description="Disordered" evidence="1">
    <location>
        <begin position="720"/>
        <end position="796"/>
    </location>
</feature>
<dbReference type="RefSeq" id="WP_122378162.1">
    <property type="nucleotide sequence ID" value="NZ_RBOW01001017.1"/>
</dbReference>
<protein>
    <recommendedName>
        <fullName evidence="5">TraD/TraG TraM recognition site domain-containing protein</fullName>
    </recommendedName>
</protein>
<organism evidence="3 4">
    <name type="scientific">Pseudomonas cannabina</name>
    <dbReference type="NCBI Taxonomy" id="86840"/>
    <lineage>
        <taxon>Bacteria</taxon>
        <taxon>Pseudomonadati</taxon>
        <taxon>Pseudomonadota</taxon>
        <taxon>Gammaproteobacteria</taxon>
        <taxon>Pseudomonadales</taxon>
        <taxon>Pseudomonadaceae</taxon>
        <taxon>Pseudomonas</taxon>
    </lineage>
</organism>
<keyword evidence="2" id="KW-0472">Membrane</keyword>
<dbReference type="Gene3D" id="3.40.50.300">
    <property type="entry name" value="P-loop containing nucleotide triphosphate hydrolases"/>
    <property type="match status" value="2"/>
</dbReference>
<evidence type="ECO:0000313" key="4">
    <source>
        <dbReference type="Proteomes" id="UP000281372"/>
    </source>
</evidence>
<comment type="caution">
    <text evidence="3">The sequence shown here is derived from an EMBL/GenBank/DDBJ whole genome shotgun (WGS) entry which is preliminary data.</text>
</comment>
<dbReference type="SUPFAM" id="SSF52540">
    <property type="entry name" value="P-loop containing nucleoside triphosphate hydrolases"/>
    <property type="match status" value="1"/>
</dbReference>
<evidence type="ECO:0000256" key="2">
    <source>
        <dbReference type="SAM" id="Phobius"/>
    </source>
</evidence>
<feature type="transmembrane region" description="Helical" evidence="2">
    <location>
        <begin position="35"/>
        <end position="68"/>
    </location>
</feature>
<sequence>MSDVIQEHQELKQSTVTVDPRSISKKLWDSLDRPWIPLAWAALSTVTIALLPAFVMPAIFVQGILWLAVVSKPDVLPIHLPLDANKVDRNDPKPGDNNGYYKARGSFFIGRIKGTGIELWVSFKALTQHFLLFGTTGSGKTESIVSYIVNYLSVGSGVAFNDAKAAPKAMIQMATICRIFARDDDYRVTNYIKGNTSARRDPAERASNDAAVFARGSAESNTQLLVSLMPPSKGENQIFAERAIALVAATMPALTDLRDLGILQIDPSVIRKYMGFQQFADLFTSNNITKRSRDALEAYLLSLPGYDPKKEVASQPEEVARQFGFAQAYFTRSLSSLSDTYGYIYLVGQGEIDYQDAVLNGRILMTLLPSMEKSGEELANLGKIVLSATRNGMVVGLGTVFEGSVEDIALNLPTNSDIPYGIQNDENAYMLVEGQEMFNAQARGLGFSILTGTQDVSGMLLSIEKTTKQIMANSAFKQFMFLDDEDTTKLAVELSGEALVLERGRYDIVGDMGSFYASPEATVQKRYRLNGTALKKRGLGQAYLLYQGKMHDVQVFNHGINETDKDPLFAWISHWYSVRMPKVRIPTEEVLNDLLALSPRPEWRDLKVMINDTSRAMLREMTTYFASMLAINRMMTHYNDNPALKALAGDVFGSRELIEAQPEMPIGLIKEVVNSAPSSYRDTFALLSKIAASHESANTKLATMADRAGLDSVQLNLPNQVAPPFAEDDETSSGTSGGGGGISPSNSPQKDLLDDWLGDSDSLPSSPPQETYFPETDFGEPPAYHQDDLPGTSSFDYEMQADEPEERYEPVVNKSSIGEAVERNLANMPWMASAVEYEAVAAALTQTELYFEPSPETAGSNVADGFDELGKQLVYPESQMPPTDPARIVDIIKGFAKRSSPGTPN</sequence>
<gene>
    <name evidence="3" type="ORF">ALQ64_03127</name>
</gene>
<proteinExistence type="predicted"/>
<keyword evidence="2" id="KW-1133">Transmembrane helix</keyword>
<dbReference type="Proteomes" id="UP000281372">
    <property type="component" value="Unassembled WGS sequence"/>
</dbReference>
<evidence type="ECO:0008006" key="5">
    <source>
        <dbReference type="Google" id="ProtNLM"/>
    </source>
</evidence>
<dbReference type="AlphaFoldDB" id="A0A3M3K1Y7"/>
<name>A0A3M3K1Y7_PSECA</name>
<dbReference type="EMBL" id="RBOW01001017">
    <property type="protein sequence ID" value="RMN17124.1"/>
    <property type="molecule type" value="Genomic_DNA"/>
</dbReference>